<evidence type="ECO:0000313" key="3">
    <source>
        <dbReference type="Proteomes" id="UP000514509"/>
    </source>
</evidence>
<reference evidence="2 3" key="2">
    <citation type="submission" date="2020-08" db="EMBL/GenBank/DDBJ databases">
        <title>Adhaeribacter dokdonensis sp. nov., isolated from the rhizosphere of Elymus tsukushiensis, a plant native to the Dokdo Islands, Republic of Korea.</title>
        <authorList>
            <person name="Ghim S.Y."/>
        </authorList>
    </citation>
    <scope>NUCLEOTIDE SEQUENCE [LARGE SCALE GENOMIC DNA]</scope>
    <source>
        <strain evidence="2 3">KUDC8001</strain>
    </source>
</reference>
<keyword evidence="3" id="KW-1185">Reference proteome</keyword>
<dbReference type="AlphaFoldDB" id="A0A7L7L5E6"/>
<dbReference type="EMBL" id="CP055153">
    <property type="protein sequence ID" value="QMU28000.1"/>
    <property type="molecule type" value="Genomic_DNA"/>
</dbReference>
<dbReference type="PANTHER" id="PTHR39200">
    <property type="entry name" value="HYPOTHETICAL EXPORTED PROTEIN"/>
    <property type="match status" value="1"/>
</dbReference>
<dbReference type="RefSeq" id="WP_182415190.1">
    <property type="nucleotide sequence ID" value="NZ_CP055153.1"/>
</dbReference>
<dbReference type="PROSITE" id="PS51257">
    <property type="entry name" value="PROKAR_LIPOPROTEIN"/>
    <property type="match status" value="1"/>
</dbReference>
<dbReference type="KEGG" id="add:HUW48_08055"/>
<proteinExistence type="predicted"/>
<accession>A0A7L7L5E6</accession>
<gene>
    <name evidence="2" type="ORF">HUW48_08055</name>
</gene>
<dbReference type="Proteomes" id="UP000514509">
    <property type="component" value="Chromosome"/>
</dbReference>
<reference evidence="2 3" key="1">
    <citation type="submission" date="2020-06" db="EMBL/GenBank/DDBJ databases">
        <authorList>
            <person name="Hwang Y.J."/>
        </authorList>
    </citation>
    <scope>NUCLEOTIDE SEQUENCE [LARGE SCALE GENOMIC DNA]</scope>
    <source>
        <strain evidence="2 3">KUDC8001</strain>
    </source>
</reference>
<evidence type="ECO:0000313" key="2">
    <source>
        <dbReference type="EMBL" id="QMU28000.1"/>
    </source>
</evidence>
<sequence length="243" mass="26140">MKSYLVKNVSKACIAISTAFLLTSCEDEFLRGRGDVVSRTRPVTNYNAVSAGGEFEIFLTQGPSKDLLLEGQENVLSELSTEVRNNKLIIKYDKKHVKTSRPVRIYITTPQLIELSVSGANSVRSLTEWQVNDFDLEASGNTDIHLTLKGAQSIDTELSGSADVEINGDAVYHDIDISGSGNVKAFDLITKEADISVSGSGKCELSVSDRLKATLSGSGRVRYKGNPTVSTKISGSGSVSQVD</sequence>
<dbReference type="InterPro" id="IPR021255">
    <property type="entry name" value="DUF2807"/>
</dbReference>
<organism evidence="2 3">
    <name type="scientific">Adhaeribacter radiodurans</name>
    <dbReference type="NCBI Taxonomy" id="2745197"/>
    <lineage>
        <taxon>Bacteria</taxon>
        <taxon>Pseudomonadati</taxon>
        <taxon>Bacteroidota</taxon>
        <taxon>Cytophagia</taxon>
        <taxon>Cytophagales</taxon>
        <taxon>Hymenobacteraceae</taxon>
        <taxon>Adhaeribacter</taxon>
    </lineage>
</organism>
<dbReference type="PANTHER" id="PTHR39200:SF1">
    <property type="entry name" value="AUTO-TRANSPORTER ADHESIN HEAD GIN DOMAIN-CONTAINING PROTEIN-RELATED"/>
    <property type="match status" value="1"/>
</dbReference>
<dbReference type="Pfam" id="PF10988">
    <property type="entry name" value="DUF2807"/>
    <property type="match status" value="1"/>
</dbReference>
<name>A0A7L7L5E6_9BACT</name>
<evidence type="ECO:0000259" key="1">
    <source>
        <dbReference type="Pfam" id="PF10988"/>
    </source>
</evidence>
<protein>
    <submittedName>
        <fullName evidence="2">DUF2807 domain-containing protein</fullName>
    </submittedName>
</protein>
<feature type="domain" description="Putative auto-transporter adhesin head GIN" evidence="1">
    <location>
        <begin position="45"/>
        <end position="227"/>
    </location>
</feature>
<dbReference type="Gene3D" id="2.160.20.120">
    <property type="match status" value="1"/>
</dbReference>